<evidence type="ECO:0000313" key="7">
    <source>
        <dbReference type="EMBL" id="CAK9161029.1"/>
    </source>
</evidence>
<comment type="subcellular location">
    <subcellularLocation>
        <location evidence="1">Nucleus</location>
    </subcellularLocation>
</comment>
<evidence type="ECO:0000256" key="5">
    <source>
        <dbReference type="SAM" id="MobiDB-lite"/>
    </source>
</evidence>
<accession>A0ABC8SV54</accession>
<feature type="compositionally biased region" description="Basic and acidic residues" evidence="5">
    <location>
        <begin position="69"/>
        <end position="89"/>
    </location>
</feature>
<keyword evidence="8" id="KW-1185">Reference proteome</keyword>
<dbReference type="InterPro" id="IPR011598">
    <property type="entry name" value="bHLH_dom"/>
</dbReference>
<keyword evidence="3" id="KW-0804">Transcription</keyword>
<dbReference type="AlphaFoldDB" id="A0ABC8SV54"/>
<dbReference type="GO" id="GO:0005634">
    <property type="term" value="C:nucleus"/>
    <property type="evidence" value="ECO:0007669"/>
    <property type="project" value="UniProtKB-SubCell"/>
</dbReference>
<dbReference type="PANTHER" id="PTHR13935">
    <property type="entry name" value="ACHAETE-SCUTE TRANSCRIPTION FACTOR-RELATED"/>
    <property type="match status" value="1"/>
</dbReference>
<dbReference type="SMART" id="SM00353">
    <property type="entry name" value="HLH"/>
    <property type="match status" value="1"/>
</dbReference>
<gene>
    <name evidence="7" type="ORF">ILEXP_LOCUS29816</name>
</gene>
<protein>
    <recommendedName>
        <fullName evidence="6">BHLH domain-containing protein</fullName>
    </recommendedName>
</protein>
<keyword evidence="2" id="KW-0805">Transcription regulation</keyword>
<evidence type="ECO:0000256" key="4">
    <source>
        <dbReference type="ARBA" id="ARBA00023242"/>
    </source>
</evidence>
<evidence type="ECO:0000256" key="2">
    <source>
        <dbReference type="ARBA" id="ARBA00023015"/>
    </source>
</evidence>
<dbReference type="PANTHER" id="PTHR13935:SF155">
    <property type="entry name" value="TRANSCRIPTION FACTOR BHLH120-LIKE"/>
    <property type="match status" value="1"/>
</dbReference>
<name>A0ABC8SV54_9AQUA</name>
<proteinExistence type="predicted"/>
<sequence length="255" mass="29178">MDDLYSLSPFEQSEEPMIQFQMDQNPYILCQQNTIQQDLFIDHASLESSNLVVTENIIENTQKLSAIQENDKSTDDHQQKKLRHRDSERKRRQQTTGLYASLRSLLPLEYIKGKRSTSDHTHEALKYIQHLQENLKELGIKRDKLKKFFHSSGVGPGNDHGSSSNSMTNIIKVSSCQEGVEIMIQIGLIDEVFPLSRVLQVLLDERFSVVSCVSTKLNGKSIHSIRSEANDLTYVDQSVLQQKLLDAINKESRFK</sequence>
<evidence type="ECO:0000313" key="8">
    <source>
        <dbReference type="Proteomes" id="UP001642360"/>
    </source>
</evidence>
<evidence type="ECO:0000256" key="1">
    <source>
        <dbReference type="ARBA" id="ARBA00004123"/>
    </source>
</evidence>
<dbReference type="PROSITE" id="PS50888">
    <property type="entry name" value="BHLH"/>
    <property type="match status" value="1"/>
</dbReference>
<dbReference type="Gene3D" id="4.10.280.10">
    <property type="entry name" value="Helix-loop-helix DNA-binding domain"/>
    <property type="match status" value="1"/>
</dbReference>
<keyword evidence="4" id="KW-0539">Nucleus</keyword>
<evidence type="ECO:0000259" key="6">
    <source>
        <dbReference type="PROSITE" id="PS50888"/>
    </source>
</evidence>
<organism evidence="7 8">
    <name type="scientific">Ilex paraguariensis</name>
    <name type="common">yerba mate</name>
    <dbReference type="NCBI Taxonomy" id="185542"/>
    <lineage>
        <taxon>Eukaryota</taxon>
        <taxon>Viridiplantae</taxon>
        <taxon>Streptophyta</taxon>
        <taxon>Embryophyta</taxon>
        <taxon>Tracheophyta</taxon>
        <taxon>Spermatophyta</taxon>
        <taxon>Magnoliopsida</taxon>
        <taxon>eudicotyledons</taxon>
        <taxon>Gunneridae</taxon>
        <taxon>Pentapetalae</taxon>
        <taxon>asterids</taxon>
        <taxon>campanulids</taxon>
        <taxon>Aquifoliales</taxon>
        <taxon>Aquifoliaceae</taxon>
        <taxon>Ilex</taxon>
    </lineage>
</organism>
<dbReference type="SUPFAM" id="SSF47459">
    <property type="entry name" value="HLH, helix-loop-helix DNA-binding domain"/>
    <property type="match status" value="1"/>
</dbReference>
<dbReference type="Pfam" id="PF00010">
    <property type="entry name" value="HLH"/>
    <property type="match status" value="1"/>
</dbReference>
<feature type="domain" description="BHLH" evidence="6">
    <location>
        <begin position="79"/>
        <end position="131"/>
    </location>
</feature>
<dbReference type="Proteomes" id="UP001642360">
    <property type="component" value="Unassembled WGS sequence"/>
</dbReference>
<feature type="region of interest" description="Disordered" evidence="5">
    <location>
        <begin position="68"/>
        <end position="94"/>
    </location>
</feature>
<dbReference type="EMBL" id="CAUOFW020003613">
    <property type="protein sequence ID" value="CAK9161029.1"/>
    <property type="molecule type" value="Genomic_DNA"/>
</dbReference>
<dbReference type="GO" id="GO:0006355">
    <property type="term" value="P:regulation of DNA-templated transcription"/>
    <property type="evidence" value="ECO:0007669"/>
    <property type="project" value="UniProtKB-ARBA"/>
</dbReference>
<evidence type="ECO:0000256" key="3">
    <source>
        <dbReference type="ARBA" id="ARBA00023163"/>
    </source>
</evidence>
<dbReference type="InterPro" id="IPR015660">
    <property type="entry name" value="MASH1/Ascl1a-like"/>
</dbReference>
<dbReference type="CDD" id="cd18914">
    <property type="entry name" value="bHLH_AtORG2_like"/>
    <property type="match status" value="1"/>
</dbReference>
<comment type="caution">
    <text evidence="7">The sequence shown here is derived from an EMBL/GenBank/DDBJ whole genome shotgun (WGS) entry which is preliminary data.</text>
</comment>
<dbReference type="InterPro" id="IPR036638">
    <property type="entry name" value="HLH_DNA-bd_sf"/>
</dbReference>
<reference evidence="7 8" key="1">
    <citation type="submission" date="2024-02" db="EMBL/GenBank/DDBJ databases">
        <authorList>
            <person name="Vignale AGUSTIN F."/>
            <person name="Sosa J E."/>
            <person name="Modenutti C."/>
        </authorList>
    </citation>
    <scope>NUCLEOTIDE SEQUENCE [LARGE SCALE GENOMIC DNA]</scope>
</reference>